<keyword evidence="1" id="KW-0472">Membrane</keyword>
<accession>A0A2H9T6H7</accession>
<comment type="caution">
    <text evidence="2">The sequence shown here is derived from an EMBL/GenBank/DDBJ whole genome shotgun (WGS) entry which is preliminary data.</text>
</comment>
<name>A0A2H9T6H7_9ZZZZ</name>
<reference evidence="2" key="1">
    <citation type="journal article" date="2017" name="Appl. Environ. Microbiol.">
        <title>Molecular characterization of an Endozoicomonas-like organism causing infection in king scallop Pecten maximus L.</title>
        <authorList>
            <person name="Cano I."/>
            <person name="van Aerle R."/>
            <person name="Ross S."/>
            <person name="Verner-Jeffreys D.W."/>
            <person name="Paley R.K."/>
            <person name="Rimmer G."/>
            <person name="Ryder D."/>
            <person name="Hooper P."/>
            <person name="Stone D."/>
            <person name="Feist S.W."/>
        </authorList>
    </citation>
    <scope>NUCLEOTIDE SEQUENCE</scope>
</reference>
<keyword evidence="1" id="KW-1133">Transmembrane helix</keyword>
<dbReference type="AlphaFoldDB" id="A0A2H9T6H7"/>
<dbReference type="EMBL" id="NSIT01000127">
    <property type="protein sequence ID" value="PJE78802.1"/>
    <property type="molecule type" value="Genomic_DNA"/>
</dbReference>
<proteinExistence type="predicted"/>
<evidence type="ECO:0000313" key="2">
    <source>
        <dbReference type="EMBL" id="PJE78802.1"/>
    </source>
</evidence>
<protein>
    <submittedName>
        <fullName evidence="2">Uncharacterized protein</fullName>
    </submittedName>
</protein>
<organism evidence="2">
    <name type="scientific">invertebrate metagenome</name>
    <dbReference type="NCBI Taxonomy" id="1711999"/>
    <lineage>
        <taxon>unclassified sequences</taxon>
        <taxon>metagenomes</taxon>
        <taxon>organismal metagenomes</taxon>
    </lineage>
</organism>
<gene>
    <name evidence="2" type="ORF">CI610_02258</name>
</gene>
<feature type="transmembrane region" description="Helical" evidence="1">
    <location>
        <begin position="16"/>
        <end position="35"/>
    </location>
</feature>
<evidence type="ECO:0000256" key="1">
    <source>
        <dbReference type="SAM" id="Phobius"/>
    </source>
</evidence>
<keyword evidence="1" id="KW-0812">Transmembrane</keyword>
<sequence>MLVSLKIKQIIKSARCLFYSKSTFLLLSLMFYSFFVNAMPKKNNIVSNPSAGFSLSMPKKQDLFWEEMERLSTVLERSNPIYIDMDCMRTFFNTLTHCKILMNDRRDQIDDPKMLEFREAFHGDASRQRNDIKKELFVFLSQHDRDKGVPITELADKVFSPDESRSSAIKRLIEWLQNLRQFYQDQEGQISLIDQRYVEKINGIFTQLERCVGSQCWDNVKDMHLHKELNECYLDDISEGLPTVCGWHDLININAMSSELSRAMKVWLVDDELSNLISEIRKGGEAMIKSFLVYIYGDLKERELECLDKNIVNNIKDKVDSKIDTVVVQFLDNPMSFDISSLVTIMSEALGPLISGRNNIKGNYSLVMLFRTIYKKKIVGEPSFHKKILTDIKDRLADLSRKLSDCKLQEELFLLTEICPTPNETSIGAWGLSGDQQGLKARNTVSLIPFNNMSADVRNNWIWYLHGRLEKTHITGIKTCLCRAPLTPVECSTISKVCDLSEKLCRYGRLDRLMYALEKVHPAAYTHSVNFFRDKGVGYP</sequence>